<evidence type="ECO:0000313" key="2">
    <source>
        <dbReference type="Proteomes" id="UP000008792"/>
    </source>
</evidence>
<dbReference type="AlphaFoldDB" id="A0A0Q9WRT3"/>
<proteinExistence type="predicted"/>
<protein>
    <submittedName>
        <fullName evidence="1">Uncharacterized protein</fullName>
    </submittedName>
</protein>
<dbReference type="Proteomes" id="UP000008792">
    <property type="component" value="Unassembled WGS sequence"/>
</dbReference>
<sequence>MTKRHSFRVIDKRRETNRNTQELHGICTLCGTRFVTSSSNGPLKYMDPADEQMSLEMKLQIVQHYANKLRDDSKIEHRHS</sequence>
<reference evidence="1 2" key="1">
    <citation type="journal article" date="2007" name="Nature">
        <title>Evolution of genes and genomes on the Drosophila phylogeny.</title>
        <authorList>
            <consortium name="Drosophila 12 Genomes Consortium"/>
            <person name="Clark A.G."/>
            <person name="Eisen M.B."/>
            <person name="Smith D.R."/>
            <person name="Bergman C.M."/>
            <person name="Oliver B."/>
            <person name="Markow T.A."/>
            <person name="Kaufman T.C."/>
            <person name="Kellis M."/>
            <person name="Gelbart W."/>
            <person name="Iyer V.N."/>
            <person name="Pollard D.A."/>
            <person name="Sackton T.B."/>
            <person name="Larracuente A.M."/>
            <person name="Singh N.D."/>
            <person name="Abad J.P."/>
            <person name="Abt D.N."/>
            <person name="Adryan B."/>
            <person name="Aguade M."/>
            <person name="Akashi H."/>
            <person name="Anderson W.W."/>
            <person name="Aquadro C.F."/>
            <person name="Ardell D.H."/>
            <person name="Arguello R."/>
            <person name="Artieri C.G."/>
            <person name="Barbash D.A."/>
            <person name="Barker D."/>
            <person name="Barsanti P."/>
            <person name="Batterham P."/>
            <person name="Batzoglou S."/>
            <person name="Begun D."/>
            <person name="Bhutkar A."/>
            <person name="Blanco E."/>
            <person name="Bosak S.A."/>
            <person name="Bradley R.K."/>
            <person name="Brand A.D."/>
            <person name="Brent M.R."/>
            <person name="Brooks A.N."/>
            <person name="Brown R.H."/>
            <person name="Butlin R.K."/>
            <person name="Caggese C."/>
            <person name="Calvi B.R."/>
            <person name="Bernardo de Carvalho A."/>
            <person name="Caspi A."/>
            <person name="Castrezana S."/>
            <person name="Celniker S.E."/>
            <person name="Chang J.L."/>
            <person name="Chapple C."/>
            <person name="Chatterji S."/>
            <person name="Chinwalla A."/>
            <person name="Civetta A."/>
            <person name="Clifton S.W."/>
            <person name="Comeron J.M."/>
            <person name="Costello J.C."/>
            <person name="Coyne J.A."/>
            <person name="Daub J."/>
            <person name="David R.G."/>
            <person name="Delcher A.L."/>
            <person name="Delehaunty K."/>
            <person name="Do C.B."/>
            <person name="Ebling H."/>
            <person name="Edwards K."/>
            <person name="Eickbush T."/>
            <person name="Evans J.D."/>
            <person name="Filipski A."/>
            <person name="Findeiss S."/>
            <person name="Freyhult E."/>
            <person name="Fulton L."/>
            <person name="Fulton R."/>
            <person name="Garcia A.C."/>
            <person name="Gardiner A."/>
            <person name="Garfield D.A."/>
            <person name="Garvin B.E."/>
            <person name="Gibson G."/>
            <person name="Gilbert D."/>
            <person name="Gnerre S."/>
            <person name="Godfrey J."/>
            <person name="Good R."/>
            <person name="Gotea V."/>
            <person name="Gravely B."/>
            <person name="Greenberg A.J."/>
            <person name="Griffiths-Jones S."/>
            <person name="Gross S."/>
            <person name="Guigo R."/>
            <person name="Gustafson E.A."/>
            <person name="Haerty W."/>
            <person name="Hahn M.W."/>
            <person name="Halligan D.L."/>
            <person name="Halpern A.L."/>
            <person name="Halter G.M."/>
            <person name="Han M.V."/>
            <person name="Heger A."/>
            <person name="Hillier L."/>
            <person name="Hinrichs A.S."/>
            <person name="Holmes I."/>
            <person name="Hoskins R.A."/>
            <person name="Hubisz M.J."/>
            <person name="Hultmark D."/>
            <person name="Huntley M.A."/>
            <person name="Jaffe D.B."/>
            <person name="Jagadeeshan S."/>
            <person name="Jeck W.R."/>
            <person name="Johnson J."/>
            <person name="Jones C.D."/>
            <person name="Jordan W.C."/>
            <person name="Karpen G.H."/>
            <person name="Kataoka E."/>
            <person name="Keightley P.D."/>
            <person name="Kheradpour P."/>
            <person name="Kirkness E.F."/>
            <person name="Koerich L.B."/>
            <person name="Kristiansen K."/>
            <person name="Kudrna D."/>
            <person name="Kulathinal R.J."/>
            <person name="Kumar S."/>
            <person name="Kwok R."/>
            <person name="Lander E."/>
            <person name="Langley C.H."/>
            <person name="Lapoint R."/>
            <person name="Lazzaro B.P."/>
            <person name="Lee S.J."/>
            <person name="Levesque L."/>
            <person name="Li R."/>
            <person name="Lin C.F."/>
            <person name="Lin M.F."/>
            <person name="Lindblad-Toh K."/>
            <person name="Llopart A."/>
            <person name="Long M."/>
            <person name="Low L."/>
            <person name="Lozovsky E."/>
            <person name="Lu J."/>
            <person name="Luo M."/>
            <person name="Machado C.A."/>
            <person name="Makalowski W."/>
            <person name="Marzo M."/>
            <person name="Matsuda M."/>
            <person name="Matzkin L."/>
            <person name="McAllister B."/>
            <person name="McBride C.S."/>
            <person name="McKernan B."/>
            <person name="McKernan K."/>
            <person name="Mendez-Lago M."/>
            <person name="Minx P."/>
            <person name="Mollenhauer M.U."/>
            <person name="Montooth K."/>
            <person name="Mount S.M."/>
            <person name="Mu X."/>
            <person name="Myers E."/>
            <person name="Negre B."/>
            <person name="Newfeld S."/>
            <person name="Nielsen R."/>
            <person name="Noor M.A."/>
            <person name="O'Grady P."/>
            <person name="Pachter L."/>
            <person name="Papaceit M."/>
            <person name="Parisi M.J."/>
            <person name="Parisi M."/>
            <person name="Parts L."/>
            <person name="Pedersen J.S."/>
            <person name="Pesole G."/>
            <person name="Phillippy A.M."/>
            <person name="Ponting C.P."/>
            <person name="Pop M."/>
            <person name="Porcelli D."/>
            <person name="Powell J.R."/>
            <person name="Prohaska S."/>
            <person name="Pruitt K."/>
            <person name="Puig M."/>
            <person name="Quesneville H."/>
            <person name="Ram K.R."/>
            <person name="Rand D."/>
            <person name="Rasmussen M.D."/>
            <person name="Reed L.K."/>
            <person name="Reenan R."/>
            <person name="Reily A."/>
            <person name="Remington K.A."/>
            <person name="Rieger T.T."/>
            <person name="Ritchie M.G."/>
            <person name="Robin C."/>
            <person name="Rogers Y.H."/>
            <person name="Rohde C."/>
            <person name="Rozas J."/>
            <person name="Rubenfield M.J."/>
            <person name="Ruiz A."/>
            <person name="Russo S."/>
            <person name="Salzberg S.L."/>
            <person name="Sanchez-Gracia A."/>
            <person name="Saranga D.J."/>
            <person name="Sato H."/>
            <person name="Schaeffer S.W."/>
            <person name="Schatz M.C."/>
            <person name="Schlenke T."/>
            <person name="Schwartz R."/>
            <person name="Segarra C."/>
            <person name="Singh R.S."/>
            <person name="Sirot L."/>
            <person name="Sirota M."/>
            <person name="Sisneros N.B."/>
            <person name="Smith C.D."/>
            <person name="Smith T.F."/>
            <person name="Spieth J."/>
            <person name="Stage D.E."/>
            <person name="Stark A."/>
            <person name="Stephan W."/>
            <person name="Strausberg R.L."/>
            <person name="Strempel S."/>
            <person name="Sturgill D."/>
            <person name="Sutton G."/>
            <person name="Sutton G.G."/>
            <person name="Tao W."/>
            <person name="Teichmann S."/>
            <person name="Tobari Y.N."/>
            <person name="Tomimura Y."/>
            <person name="Tsolas J.M."/>
            <person name="Valente V.L."/>
            <person name="Venter E."/>
            <person name="Venter J.C."/>
            <person name="Vicario S."/>
            <person name="Vieira F.G."/>
            <person name="Vilella A.J."/>
            <person name="Villasante A."/>
            <person name="Walenz B."/>
            <person name="Wang J."/>
            <person name="Wasserman M."/>
            <person name="Watts T."/>
            <person name="Wilson D."/>
            <person name="Wilson R.K."/>
            <person name="Wing R.A."/>
            <person name="Wolfner M.F."/>
            <person name="Wong A."/>
            <person name="Wong G.K."/>
            <person name="Wu C.I."/>
            <person name="Wu G."/>
            <person name="Yamamoto D."/>
            <person name="Yang H.P."/>
            <person name="Yang S.P."/>
            <person name="Yorke J.A."/>
            <person name="Yoshida K."/>
            <person name="Zdobnov E."/>
            <person name="Zhang P."/>
            <person name="Zhang Y."/>
            <person name="Zimin A.V."/>
            <person name="Baldwin J."/>
            <person name="Abdouelleil A."/>
            <person name="Abdulkadir J."/>
            <person name="Abebe A."/>
            <person name="Abera B."/>
            <person name="Abreu J."/>
            <person name="Acer S.C."/>
            <person name="Aftuck L."/>
            <person name="Alexander A."/>
            <person name="An P."/>
            <person name="Anderson E."/>
            <person name="Anderson S."/>
            <person name="Arachi H."/>
            <person name="Azer M."/>
            <person name="Bachantsang P."/>
            <person name="Barry A."/>
            <person name="Bayul T."/>
            <person name="Berlin A."/>
            <person name="Bessette D."/>
            <person name="Bloom T."/>
            <person name="Blye J."/>
            <person name="Boguslavskiy L."/>
            <person name="Bonnet C."/>
            <person name="Boukhgalter B."/>
            <person name="Bourzgui I."/>
            <person name="Brown A."/>
            <person name="Cahill P."/>
            <person name="Channer S."/>
            <person name="Cheshatsang Y."/>
            <person name="Chuda L."/>
            <person name="Citroen M."/>
            <person name="Collymore A."/>
            <person name="Cooke P."/>
            <person name="Costello M."/>
            <person name="D'Aco K."/>
            <person name="Daza R."/>
            <person name="De Haan G."/>
            <person name="DeGray S."/>
            <person name="DeMaso C."/>
            <person name="Dhargay N."/>
            <person name="Dooley K."/>
            <person name="Dooley E."/>
            <person name="Doricent M."/>
            <person name="Dorje P."/>
            <person name="Dorjee K."/>
            <person name="Dupes A."/>
            <person name="Elong R."/>
            <person name="Falk J."/>
            <person name="Farina A."/>
            <person name="Faro S."/>
            <person name="Ferguson D."/>
            <person name="Fisher S."/>
            <person name="Foley C.D."/>
            <person name="Franke A."/>
            <person name="Friedrich D."/>
            <person name="Gadbois L."/>
            <person name="Gearin G."/>
            <person name="Gearin C.R."/>
            <person name="Giannoukos G."/>
            <person name="Goode T."/>
            <person name="Graham J."/>
            <person name="Grandbois E."/>
            <person name="Grewal S."/>
            <person name="Gyaltsen K."/>
            <person name="Hafez N."/>
            <person name="Hagos B."/>
            <person name="Hall J."/>
            <person name="Henson C."/>
            <person name="Hollinger A."/>
            <person name="Honan T."/>
            <person name="Huard M.D."/>
            <person name="Hughes L."/>
            <person name="Hurhula B."/>
            <person name="Husby M.E."/>
            <person name="Kamat A."/>
            <person name="Kanga B."/>
            <person name="Kashin S."/>
            <person name="Khazanovich D."/>
            <person name="Kisner P."/>
            <person name="Lance K."/>
            <person name="Lara M."/>
            <person name="Lee W."/>
            <person name="Lennon N."/>
            <person name="Letendre F."/>
            <person name="LeVine R."/>
            <person name="Lipovsky A."/>
            <person name="Liu X."/>
            <person name="Liu J."/>
            <person name="Liu S."/>
            <person name="Lokyitsang T."/>
            <person name="Lokyitsang Y."/>
            <person name="Lubonja R."/>
            <person name="Lui A."/>
            <person name="MacDonald P."/>
            <person name="Magnisalis V."/>
            <person name="Maru K."/>
            <person name="Matthews C."/>
            <person name="McCusker W."/>
            <person name="McDonough S."/>
            <person name="Mehta T."/>
            <person name="Meldrim J."/>
            <person name="Meneus L."/>
            <person name="Mihai O."/>
            <person name="Mihalev A."/>
            <person name="Mihova T."/>
            <person name="Mittelman R."/>
            <person name="Mlenga V."/>
            <person name="Montmayeur A."/>
            <person name="Mulrain L."/>
            <person name="Navidi A."/>
            <person name="Naylor J."/>
            <person name="Negash T."/>
            <person name="Nguyen T."/>
            <person name="Nguyen N."/>
            <person name="Nicol R."/>
            <person name="Norbu C."/>
            <person name="Norbu N."/>
            <person name="Novod N."/>
            <person name="O'Neill B."/>
            <person name="Osman S."/>
            <person name="Markiewicz E."/>
            <person name="Oyono O.L."/>
            <person name="Patti C."/>
            <person name="Phunkhang P."/>
            <person name="Pierre F."/>
            <person name="Priest M."/>
            <person name="Raghuraman S."/>
            <person name="Rege F."/>
            <person name="Reyes R."/>
            <person name="Rise C."/>
            <person name="Rogov P."/>
            <person name="Ross K."/>
            <person name="Ryan E."/>
            <person name="Settipalli S."/>
            <person name="Shea T."/>
            <person name="Sherpa N."/>
            <person name="Shi L."/>
            <person name="Shih D."/>
            <person name="Sparrow T."/>
            <person name="Spaulding J."/>
            <person name="Stalker J."/>
            <person name="Stange-Thomann N."/>
            <person name="Stavropoulos S."/>
            <person name="Stone C."/>
            <person name="Strader C."/>
            <person name="Tesfaye S."/>
            <person name="Thomson T."/>
            <person name="Thoulutsang Y."/>
            <person name="Thoulutsang D."/>
            <person name="Topham K."/>
            <person name="Topping I."/>
            <person name="Tsamla T."/>
            <person name="Vassiliev H."/>
            <person name="Vo A."/>
            <person name="Wangchuk T."/>
            <person name="Wangdi T."/>
            <person name="Weiand M."/>
            <person name="Wilkinson J."/>
            <person name="Wilson A."/>
            <person name="Yadav S."/>
            <person name="Young G."/>
            <person name="Yu Q."/>
            <person name="Zembek L."/>
            <person name="Zhong D."/>
            <person name="Zimmer A."/>
            <person name="Zwirko Z."/>
            <person name="Jaffe D.B."/>
            <person name="Alvarez P."/>
            <person name="Brockman W."/>
            <person name="Butler J."/>
            <person name="Chin C."/>
            <person name="Gnerre S."/>
            <person name="Grabherr M."/>
            <person name="Kleber M."/>
            <person name="Mauceli E."/>
            <person name="MacCallum I."/>
        </authorList>
    </citation>
    <scope>NUCLEOTIDE SEQUENCE [LARGE SCALE GENOMIC DNA]</scope>
    <source>
        <strain evidence="2">Tucson 15010-1051.87</strain>
    </source>
</reference>
<dbReference type="EMBL" id="CH940650">
    <property type="protein sequence ID" value="KRF83695.1"/>
    <property type="molecule type" value="Genomic_DNA"/>
</dbReference>
<organism evidence="1 2">
    <name type="scientific">Drosophila virilis</name>
    <name type="common">Fruit fly</name>
    <dbReference type="NCBI Taxonomy" id="7244"/>
    <lineage>
        <taxon>Eukaryota</taxon>
        <taxon>Metazoa</taxon>
        <taxon>Ecdysozoa</taxon>
        <taxon>Arthropoda</taxon>
        <taxon>Hexapoda</taxon>
        <taxon>Insecta</taxon>
        <taxon>Pterygota</taxon>
        <taxon>Neoptera</taxon>
        <taxon>Endopterygota</taxon>
        <taxon>Diptera</taxon>
        <taxon>Brachycera</taxon>
        <taxon>Muscomorpha</taxon>
        <taxon>Ephydroidea</taxon>
        <taxon>Drosophilidae</taxon>
        <taxon>Drosophila</taxon>
    </lineage>
</organism>
<keyword evidence="2" id="KW-1185">Reference proteome</keyword>
<accession>A0A0Q9WRT3</accession>
<gene>
    <name evidence="1" type="primary">Dvir\GJ26611</name>
    <name evidence="1" type="ORF">Dvir_GJ26611</name>
</gene>
<dbReference type="InParanoid" id="A0A0Q9WRT3"/>
<evidence type="ECO:0000313" key="1">
    <source>
        <dbReference type="EMBL" id="KRF83695.1"/>
    </source>
</evidence>
<name>A0A0Q9WRT3_DROVI</name>